<comment type="caution">
    <text evidence="1">The sequence shown here is derived from an EMBL/GenBank/DDBJ whole genome shotgun (WGS) entry which is preliminary data.</text>
</comment>
<dbReference type="EMBL" id="CAJVQB010016536">
    <property type="protein sequence ID" value="CAG8780367.1"/>
    <property type="molecule type" value="Genomic_DNA"/>
</dbReference>
<evidence type="ECO:0000313" key="2">
    <source>
        <dbReference type="Proteomes" id="UP000789901"/>
    </source>
</evidence>
<organism evidence="1 2">
    <name type="scientific">Gigaspora margarita</name>
    <dbReference type="NCBI Taxonomy" id="4874"/>
    <lineage>
        <taxon>Eukaryota</taxon>
        <taxon>Fungi</taxon>
        <taxon>Fungi incertae sedis</taxon>
        <taxon>Mucoromycota</taxon>
        <taxon>Glomeromycotina</taxon>
        <taxon>Glomeromycetes</taxon>
        <taxon>Diversisporales</taxon>
        <taxon>Gigasporaceae</taxon>
        <taxon>Gigaspora</taxon>
    </lineage>
</organism>
<accession>A0ABN7VL13</accession>
<gene>
    <name evidence="1" type="ORF">GMARGA_LOCUS19637</name>
</gene>
<reference evidence="1 2" key="1">
    <citation type="submission" date="2021-06" db="EMBL/GenBank/DDBJ databases">
        <authorList>
            <person name="Kallberg Y."/>
            <person name="Tangrot J."/>
            <person name="Rosling A."/>
        </authorList>
    </citation>
    <scope>NUCLEOTIDE SEQUENCE [LARGE SCALE GENOMIC DNA]</scope>
    <source>
        <strain evidence="1 2">120-4 pot B 10/14</strain>
    </source>
</reference>
<sequence>MNQDNLNFTSATQLYNLRLHKQTNDSLDSNITFDEEVDINDNVDLNNNSDDDEIRFVAPSQSDIDHTINYTNTNLMGDITQIKDCSELETILVNFFVLLRKKDRYFYAPTSIHNCYCGISRHLQMNSCQNPKPNILDNNQFSRLYSTIDGKIKLVQDTNPQQANKSDSLTYDEITQILNNKHLLEDTPTSITYRVYFWLCLLGGLRDGDAKRLKFNHIKVDADKNLKINILCEKNHAGGLKILNNSGRVCQIPPDMDDKFAP</sequence>
<evidence type="ECO:0000313" key="1">
    <source>
        <dbReference type="EMBL" id="CAG8780367.1"/>
    </source>
</evidence>
<keyword evidence="2" id="KW-1185">Reference proteome</keyword>
<dbReference type="InterPro" id="IPR011010">
    <property type="entry name" value="DNA_brk_join_enz"/>
</dbReference>
<protein>
    <submittedName>
        <fullName evidence="1">10988_t:CDS:1</fullName>
    </submittedName>
</protein>
<dbReference type="SUPFAM" id="SSF56349">
    <property type="entry name" value="DNA breaking-rejoining enzymes"/>
    <property type="match status" value="1"/>
</dbReference>
<dbReference type="Proteomes" id="UP000789901">
    <property type="component" value="Unassembled WGS sequence"/>
</dbReference>
<proteinExistence type="predicted"/>
<feature type="non-terminal residue" evidence="1">
    <location>
        <position position="262"/>
    </location>
</feature>
<name>A0ABN7VL13_GIGMA</name>